<dbReference type="EMBL" id="GGEC01086049">
    <property type="protein sequence ID" value="MBX66533.1"/>
    <property type="molecule type" value="Transcribed_RNA"/>
</dbReference>
<sequence>MAHFLSFYVLAPLMFCRTVCCSLCRTVSIKVLLFRAPL</sequence>
<organism evidence="1">
    <name type="scientific">Rhizophora mucronata</name>
    <name type="common">Asiatic mangrove</name>
    <dbReference type="NCBI Taxonomy" id="61149"/>
    <lineage>
        <taxon>Eukaryota</taxon>
        <taxon>Viridiplantae</taxon>
        <taxon>Streptophyta</taxon>
        <taxon>Embryophyta</taxon>
        <taxon>Tracheophyta</taxon>
        <taxon>Spermatophyta</taxon>
        <taxon>Magnoliopsida</taxon>
        <taxon>eudicotyledons</taxon>
        <taxon>Gunneridae</taxon>
        <taxon>Pentapetalae</taxon>
        <taxon>rosids</taxon>
        <taxon>fabids</taxon>
        <taxon>Malpighiales</taxon>
        <taxon>Rhizophoraceae</taxon>
        <taxon>Rhizophora</taxon>
    </lineage>
</organism>
<reference evidence="1" key="1">
    <citation type="submission" date="2018-02" db="EMBL/GenBank/DDBJ databases">
        <title>Rhizophora mucronata_Transcriptome.</title>
        <authorList>
            <person name="Meera S.P."/>
            <person name="Sreeshan A."/>
            <person name="Augustine A."/>
        </authorList>
    </citation>
    <scope>NUCLEOTIDE SEQUENCE</scope>
    <source>
        <tissue evidence="1">Leaf</tissue>
    </source>
</reference>
<accession>A0A2P2QHR5</accession>
<dbReference type="AlphaFoldDB" id="A0A2P2QHR5"/>
<evidence type="ECO:0000313" key="1">
    <source>
        <dbReference type="EMBL" id="MBX66533.1"/>
    </source>
</evidence>
<protein>
    <submittedName>
        <fullName evidence="1">Uncharacterized protein</fullName>
    </submittedName>
</protein>
<name>A0A2P2QHR5_RHIMU</name>
<proteinExistence type="predicted"/>